<evidence type="ECO:0000313" key="4">
    <source>
        <dbReference type="Proteomes" id="UP000464787"/>
    </source>
</evidence>
<dbReference type="SUPFAM" id="SSF51182">
    <property type="entry name" value="RmlC-like cupins"/>
    <property type="match status" value="1"/>
</dbReference>
<dbReference type="Gene3D" id="2.60.120.10">
    <property type="entry name" value="Jelly Rolls"/>
    <property type="match status" value="1"/>
</dbReference>
<dbReference type="SMART" id="SM00530">
    <property type="entry name" value="HTH_XRE"/>
    <property type="match status" value="1"/>
</dbReference>
<dbReference type="CDD" id="cd00093">
    <property type="entry name" value="HTH_XRE"/>
    <property type="match status" value="1"/>
</dbReference>
<keyword evidence="1" id="KW-0238">DNA-binding</keyword>
<dbReference type="GO" id="GO:0003677">
    <property type="term" value="F:DNA binding"/>
    <property type="evidence" value="ECO:0007669"/>
    <property type="project" value="UniProtKB-KW"/>
</dbReference>
<dbReference type="PROSITE" id="PS50943">
    <property type="entry name" value="HTH_CROC1"/>
    <property type="match status" value="1"/>
</dbReference>
<protein>
    <submittedName>
        <fullName evidence="3">Cupin domain-containing protein</fullName>
    </submittedName>
</protein>
<dbReference type="Pfam" id="PF01381">
    <property type="entry name" value="HTH_3"/>
    <property type="match status" value="1"/>
</dbReference>
<dbReference type="PANTHER" id="PTHR46797">
    <property type="entry name" value="HTH-TYPE TRANSCRIPTIONAL REGULATOR"/>
    <property type="match status" value="1"/>
</dbReference>
<name>A0A857J3L5_9BURK</name>
<sequence length="182" mass="20078">MAQVGIHLKQLRMRRKLSVRELAQRSGISHATISLVERDKTSPSVDTLSAMLDALGTTLVGFFDGLQTTLPYSPFYDEEDLVEIGDQDTISYRMLGMNHPNRHILMLKESYAVGADTGEAFSHRSQEAGFILSGQVEVTVGDQTRVLGPGQGYYFDSQMPHRFRNVGPGTAEIISAVTPPTY</sequence>
<dbReference type="InterPro" id="IPR010982">
    <property type="entry name" value="Lambda_DNA-bd_dom_sf"/>
</dbReference>
<dbReference type="InterPro" id="IPR011051">
    <property type="entry name" value="RmlC_Cupin_sf"/>
</dbReference>
<dbReference type="AlphaFoldDB" id="A0A857J3L5"/>
<evidence type="ECO:0000313" key="3">
    <source>
        <dbReference type="EMBL" id="QHI97729.1"/>
    </source>
</evidence>
<dbReference type="EMBL" id="CP047650">
    <property type="protein sequence ID" value="QHI97729.1"/>
    <property type="molecule type" value="Genomic_DNA"/>
</dbReference>
<dbReference type="InterPro" id="IPR014710">
    <property type="entry name" value="RmlC-like_jellyroll"/>
</dbReference>
<dbReference type="InterPro" id="IPR001387">
    <property type="entry name" value="Cro/C1-type_HTH"/>
</dbReference>
<dbReference type="Proteomes" id="UP000464787">
    <property type="component" value="Chromosome"/>
</dbReference>
<dbReference type="InterPro" id="IPR013096">
    <property type="entry name" value="Cupin_2"/>
</dbReference>
<keyword evidence="4" id="KW-1185">Reference proteome</keyword>
<dbReference type="PANTHER" id="PTHR46797:SF11">
    <property type="entry name" value="HTH-TYPE TRANSCRIPTIONAL REGULATOR PUUR"/>
    <property type="match status" value="1"/>
</dbReference>
<proteinExistence type="predicted"/>
<dbReference type="InterPro" id="IPR050807">
    <property type="entry name" value="TransReg_Diox_bact_type"/>
</dbReference>
<evidence type="ECO:0000256" key="1">
    <source>
        <dbReference type="ARBA" id="ARBA00023125"/>
    </source>
</evidence>
<dbReference type="Gene3D" id="1.10.260.40">
    <property type="entry name" value="lambda repressor-like DNA-binding domains"/>
    <property type="match status" value="1"/>
</dbReference>
<dbReference type="SUPFAM" id="SSF47413">
    <property type="entry name" value="lambda repressor-like DNA-binding domains"/>
    <property type="match status" value="1"/>
</dbReference>
<dbReference type="Pfam" id="PF07883">
    <property type="entry name" value="Cupin_2"/>
    <property type="match status" value="1"/>
</dbReference>
<dbReference type="RefSeq" id="WP_160551247.1">
    <property type="nucleotide sequence ID" value="NZ_CP047650.1"/>
</dbReference>
<organism evidence="3 4">
    <name type="scientific">Xylophilus rhododendri</name>
    <dbReference type="NCBI Taxonomy" id="2697032"/>
    <lineage>
        <taxon>Bacteria</taxon>
        <taxon>Pseudomonadati</taxon>
        <taxon>Pseudomonadota</taxon>
        <taxon>Betaproteobacteria</taxon>
        <taxon>Burkholderiales</taxon>
        <taxon>Xylophilus</taxon>
    </lineage>
</organism>
<gene>
    <name evidence="3" type="ORF">GT347_06830</name>
</gene>
<evidence type="ECO:0000259" key="2">
    <source>
        <dbReference type="PROSITE" id="PS50943"/>
    </source>
</evidence>
<dbReference type="CDD" id="cd02209">
    <property type="entry name" value="cupin_XRE_C"/>
    <property type="match status" value="1"/>
</dbReference>
<dbReference type="GO" id="GO:0005829">
    <property type="term" value="C:cytosol"/>
    <property type="evidence" value="ECO:0007669"/>
    <property type="project" value="TreeGrafter"/>
</dbReference>
<reference evidence="3 4" key="1">
    <citation type="submission" date="2020-01" db="EMBL/GenBank/DDBJ databases">
        <title>Genome sequencing of strain KACC 21265.</title>
        <authorList>
            <person name="Heo J."/>
            <person name="Kim S.-J."/>
            <person name="Kim J.-S."/>
            <person name="Hong S.-B."/>
            <person name="Kwon S.-W."/>
        </authorList>
    </citation>
    <scope>NUCLEOTIDE SEQUENCE [LARGE SCALE GENOMIC DNA]</scope>
    <source>
        <strain evidence="3 4">KACC 21265</strain>
    </source>
</reference>
<dbReference type="KEGG" id="xyk:GT347_06830"/>
<dbReference type="GO" id="GO:0003700">
    <property type="term" value="F:DNA-binding transcription factor activity"/>
    <property type="evidence" value="ECO:0007669"/>
    <property type="project" value="TreeGrafter"/>
</dbReference>
<accession>A0A857J3L5</accession>
<feature type="domain" description="HTH cro/C1-type" evidence="2">
    <location>
        <begin position="8"/>
        <end position="62"/>
    </location>
</feature>